<gene>
    <name evidence="2" type="ORF">Fcan01_16138</name>
</gene>
<keyword evidence="3" id="KW-1185">Reference proteome</keyword>
<evidence type="ECO:0000313" key="3">
    <source>
        <dbReference type="Proteomes" id="UP000198287"/>
    </source>
</evidence>
<protein>
    <submittedName>
        <fullName evidence="2">Uncharacterized protein</fullName>
    </submittedName>
</protein>
<organism evidence="2 3">
    <name type="scientific">Folsomia candida</name>
    <name type="common">Springtail</name>
    <dbReference type="NCBI Taxonomy" id="158441"/>
    <lineage>
        <taxon>Eukaryota</taxon>
        <taxon>Metazoa</taxon>
        <taxon>Ecdysozoa</taxon>
        <taxon>Arthropoda</taxon>
        <taxon>Hexapoda</taxon>
        <taxon>Collembola</taxon>
        <taxon>Entomobryomorpha</taxon>
        <taxon>Isotomoidea</taxon>
        <taxon>Isotomidae</taxon>
        <taxon>Proisotominae</taxon>
        <taxon>Folsomia</taxon>
    </lineage>
</organism>
<feature type="region of interest" description="Disordered" evidence="1">
    <location>
        <begin position="279"/>
        <end position="325"/>
    </location>
</feature>
<reference evidence="2 3" key="1">
    <citation type="submission" date="2015-12" db="EMBL/GenBank/DDBJ databases">
        <title>The genome of Folsomia candida.</title>
        <authorList>
            <person name="Faddeeva A."/>
            <person name="Derks M.F."/>
            <person name="Anvar Y."/>
            <person name="Smit S."/>
            <person name="Van Straalen N."/>
            <person name="Roelofs D."/>
        </authorList>
    </citation>
    <scope>NUCLEOTIDE SEQUENCE [LARGE SCALE GENOMIC DNA]</scope>
    <source>
        <strain evidence="2 3">VU population</strain>
        <tissue evidence="2">Whole body</tissue>
    </source>
</reference>
<name>A0A226DTF7_FOLCA</name>
<dbReference type="EMBL" id="LNIX01000011">
    <property type="protein sequence ID" value="OXA48785.1"/>
    <property type="molecule type" value="Genomic_DNA"/>
</dbReference>
<accession>A0A226DTF7</accession>
<sequence>MTYLIRVSNITRGKKIIVSTDNYQEFLIEVKLEFKLDEESEISLQDDHGAEISEKVFCFFVKQQATPNIEFLVKGEIQTELTVNPESNSPIVHLSQQYAQPSGSLPYSLDANYFTQILEFTVDNSPDLKQVVADCNRKGCVDQSASAILINAFVAKLVEVKGETPSSADQKLLAKAIVTILPCWCKEQVYFVKVIVAHRVQHNQGEAVTAVHDSNGGTVEDGRGSILCYCRKVQPSLISPPNYYAHTTTTTTIVSSSSSPTSLQSTPHKRNFTLVPTAASPCQKERRTPHPLTQLAPSSRLQCDEVSQRQKRPIPSLPPIFTTSV</sequence>
<dbReference type="AlphaFoldDB" id="A0A226DTF7"/>
<proteinExistence type="predicted"/>
<dbReference type="Proteomes" id="UP000198287">
    <property type="component" value="Unassembled WGS sequence"/>
</dbReference>
<evidence type="ECO:0000313" key="2">
    <source>
        <dbReference type="EMBL" id="OXA48785.1"/>
    </source>
</evidence>
<evidence type="ECO:0000256" key="1">
    <source>
        <dbReference type="SAM" id="MobiDB-lite"/>
    </source>
</evidence>
<comment type="caution">
    <text evidence="2">The sequence shown here is derived from an EMBL/GenBank/DDBJ whole genome shotgun (WGS) entry which is preliminary data.</text>
</comment>
<dbReference type="OrthoDB" id="7695549at2759"/>